<protein>
    <submittedName>
        <fullName evidence="1">Uncharacterized protein</fullName>
    </submittedName>
</protein>
<evidence type="ECO:0000313" key="1">
    <source>
        <dbReference type="EMBL" id="QUX20329.1"/>
    </source>
</evidence>
<sequence>MSTHPITRAVEKYNRTIEQAEKERTRAFQEVAKEGVPQTEIIEKSGYSRETVRRILKPEIVEAQKARRRKS</sequence>
<gene>
    <name evidence="1" type="ORF">KGD84_17530</name>
</gene>
<dbReference type="Proteomes" id="UP000676079">
    <property type="component" value="Chromosome"/>
</dbReference>
<proteinExistence type="predicted"/>
<organism evidence="1 2">
    <name type="scientific">Nocardiopsis changdeensis</name>
    <dbReference type="NCBI Taxonomy" id="2831969"/>
    <lineage>
        <taxon>Bacteria</taxon>
        <taxon>Bacillati</taxon>
        <taxon>Actinomycetota</taxon>
        <taxon>Actinomycetes</taxon>
        <taxon>Streptosporangiales</taxon>
        <taxon>Nocardiopsidaceae</taxon>
        <taxon>Nocardiopsis</taxon>
    </lineage>
</organism>
<dbReference type="Gene3D" id="1.10.10.60">
    <property type="entry name" value="Homeodomain-like"/>
    <property type="match status" value="1"/>
</dbReference>
<name>A0ABX8BDK2_9ACTN</name>
<keyword evidence="2" id="KW-1185">Reference proteome</keyword>
<dbReference type="RefSeq" id="WP_220561524.1">
    <property type="nucleotide sequence ID" value="NZ_CP074133.1"/>
</dbReference>
<reference evidence="1 2" key="1">
    <citation type="submission" date="2021-05" db="EMBL/GenBank/DDBJ databases">
        <title>Direct Submission.</title>
        <authorList>
            <person name="Li K."/>
            <person name="Gao J."/>
        </authorList>
    </citation>
    <scope>NUCLEOTIDE SEQUENCE [LARGE SCALE GENOMIC DNA]</scope>
    <source>
        <strain evidence="1 2">Mg02</strain>
    </source>
</reference>
<dbReference type="EMBL" id="CP074133">
    <property type="protein sequence ID" value="QUX20329.1"/>
    <property type="molecule type" value="Genomic_DNA"/>
</dbReference>
<accession>A0ABX8BDK2</accession>
<evidence type="ECO:0000313" key="2">
    <source>
        <dbReference type="Proteomes" id="UP000676079"/>
    </source>
</evidence>